<keyword evidence="2" id="KW-1185">Reference proteome</keyword>
<evidence type="ECO:0000313" key="2">
    <source>
        <dbReference type="Proteomes" id="UP001056120"/>
    </source>
</evidence>
<dbReference type="Proteomes" id="UP001056120">
    <property type="component" value="Linkage Group LG10"/>
</dbReference>
<reference evidence="1 2" key="2">
    <citation type="journal article" date="2022" name="Mol. Ecol. Resour.">
        <title>The genomes of chicory, endive, great burdock and yacon provide insights into Asteraceae paleo-polyploidization history and plant inulin production.</title>
        <authorList>
            <person name="Fan W."/>
            <person name="Wang S."/>
            <person name="Wang H."/>
            <person name="Wang A."/>
            <person name="Jiang F."/>
            <person name="Liu H."/>
            <person name="Zhao H."/>
            <person name="Xu D."/>
            <person name="Zhang Y."/>
        </authorList>
    </citation>
    <scope>NUCLEOTIDE SEQUENCE [LARGE SCALE GENOMIC DNA]</scope>
    <source>
        <strain evidence="2">cv. Yunnan</strain>
        <tissue evidence="1">Leaves</tissue>
    </source>
</reference>
<comment type="caution">
    <text evidence="1">The sequence shown here is derived from an EMBL/GenBank/DDBJ whole genome shotgun (WGS) entry which is preliminary data.</text>
</comment>
<proteinExistence type="predicted"/>
<evidence type="ECO:0000313" key="1">
    <source>
        <dbReference type="EMBL" id="KAI3801593.1"/>
    </source>
</evidence>
<organism evidence="1 2">
    <name type="scientific">Smallanthus sonchifolius</name>
    <dbReference type="NCBI Taxonomy" id="185202"/>
    <lineage>
        <taxon>Eukaryota</taxon>
        <taxon>Viridiplantae</taxon>
        <taxon>Streptophyta</taxon>
        <taxon>Embryophyta</taxon>
        <taxon>Tracheophyta</taxon>
        <taxon>Spermatophyta</taxon>
        <taxon>Magnoliopsida</taxon>
        <taxon>eudicotyledons</taxon>
        <taxon>Gunneridae</taxon>
        <taxon>Pentapetalae</taxon>
        <taxon>asterids</taxon>
        <taxon>campanulids</taxon>
        <taxon>Asterales</taxon>
        <taxon>Asteraceae</taxon>
        <taxon>Asteroideae</taxon>
        <taxon>Heliantheae alliance</taxon>
        <taxon>Millerieae</taxon>
        <taxon>Smallanthus</taxon>
    </lineage>
</organism>
<gene>
    <name evidence="1" type="ORF">L1987_29702</name>
</gene>
<dbReference type="EMBL" id="CM042027">
    <property type="protein sequence ID" value="KAI3801593.1"/>
    <property type="molecule type" value="Genomic_DNA"/>
</dbReference>
<accession>A0ACB9I046</accession>
<reference evidence="2" key="1">
    <citation type="journal article" date="2022" name="Mol. Ecol. Resour.">
        <title>The genomes of chicory, endive, great burdock and yacon provide insights into Asteraceae palaeo-polyploidization history and plant inulin production.</title>
        <authorList>
            <person name="Fan W."/>
            <person name="Wang S."/>
            <person name="Wang H."/>
            <person name="Wang A."/>
            <person name="Jiang F."/>
            <person name="Liu H."/>
            <person name="Zhao H."/>
            <person name="Xu D."/>
            <person name="Zhang Y."/>
        </authorList>
    </citation>
    <scope>NUCLEOTIDE SEQUENCE [LARGE SCALE GENOMIC DNA]</scope>
    <source>
        <strain evidence="2">cv. Yunnan</strain>
    </source>
</reference>
<protein>
    <submittedName>
        <fullName evidence="1">Uncharacterized protein</fullName>
    </submittedName>
</protein>
<sequence length="273" mass="31365">MADERKRCETMSKEPERKRLKTEMQRLRLKDVWRQVPVFPVGAEWAQPHLVSQCNWNFSNLEVTWLHLPSDGGMKTSCVPMVVAIVSSVAPSDKLIIQKGFEEEVIDMEKLSMAWVPCIPLGEGGSSLEIPLPDISIISYVQRGATLEYVEFDPSSQCLPYFDNPYKVDVTKQSTVVDIVYPTEAGTIVSKFNWNFHGFEAIQKQNQDVEELRRTNEEDAAAFEKMRFYKFYPVATPDTPDISGAKWDLRINKYYGNAHQVVRQKSQKMEDCR</sequence>
<name>A0ACB9I046_9ASTR</name>